<name>K2S2R9_MACPH</name>
<evidence type="ECO:0000313" key="5">
    <source>
        <dbReference type="Proteomes" id="UP000007129"/>
    </source>
</evidence>
<organism evidence="4 5">
    <name type="scientific">Macrophomina phaseolina (strain MS6)</name>
    <name type="common">Charcoal rot fungus</name>
    <dbReference type="NCBI Taxonomy" id="1126212"/>
    <lineage>
        <taxon>Eukaryota</taxon>
        <taxon>Fungi</taxon>
        <taxon>Dikarya</taxon>
        <taxon>Ascomycota</taxon>
        <taxon>Pezizomycotina</taxon>
        <taxon>Dothideomycetes</taxon>
        <taxon>Dothideomycetes incertae sedis</taxon>
        <taxon>Botryosphaeriales</taxon>
        <taxon>Botryosphaeriaceae</taxon>
        <taxon>Macrophomina</taxon>
    </lineage>
</organism>
<feature type="compositionally biased region" description="Polar residues" evidence="2">
    <location>
        <begin position="419"/>
        <end position="437"/>
    </location>
</feature>
<reference evidence="4 5" key="1">
    <citation type="journal article" date="2012" name="BMC Genomics">
        <title>Tools to kill: Genome of one of the most destructive plant pathogenic fungi Macrophomina phaseolina.</title>
        <authorList>
            <person name="Islam M.S."/>
            <person name="Haque M.S."/>
            <person name="Islam M.M."/>
            <person name="Emdad E.M."/>
            <person name="Halim A."/>
            <person name="Hossen Q.M.M."/>
            <person name="Hossain M.Z."/>
            <person name="Ahmed B."/>
            <person name="Rahim S."/>
            <person name="Rahman M.S."/>
            <person name="Alam M.M."/>
            <person name="Hou S."/>
            <person name="Wan X."/>
            <person name="Saito J.A."/>
            <person name="Alam M."/>
        </authorList>
    </citation>
    <scope>NUCLEOTIDE SEQUENCE [LARGE SCALE GENOMIC DNA]</scope>
    <source>
        <strain evidence="4 5">MS6</strain>
    </source>
</reference>
<dbReference type="VEuPathDB" id="FungiDB:MPH_01406"/>
<accession>K2S2R9</accession>
<evidence type="ECO:0000313" key="4">
    <source>
        <dbReference type="EMBL" id="EKG21263.1"/>
    </source>
</evidence>
<dbReference type="GO" id="GO:0008270">
    <property type="term" value="F:zinc ion binding"/>
    <property type="evidence" value="ECO:0007669"/>
    <property type="project" value="UniProtKB-KW"/>
</dbReference>
<comment type="caution">
    <text evidence="4">The sequence shown here is derived from an EMBL/GenBank/DDBJ whole genome shotgun (WGS) entry which is preliminary data.</text>
</comment>
<dbReference type="HOGENOM" id="CLU_031560_6_0_1"/>
<evidence type="ECO:0000259" key="3">
    <source>
        <dbReference type="PROSITE" id="PS50158"/>
    </source>
</evidence>
<gene>
    <name evidence="4" type="ORF">MPH_01406</name>
</gene>
<dbReference type="eggNOG" id="ENOG502SCIP">
    <property type="taxonomic scope" value="Eukaryota"/>
</dbReference>
<dbReference type="EMBL" id="AHHD01000053">
    <property type="protein sequence ID" value="EKG21263.1"/>
    <property type="molecule type" value="Genomic_DNA"/>
</dbReference>
<keyword evidence="1" id="KW-0862">Zinc</keyword>
<evidence type="ECO:0000256" key="1">
    <source>
        <dbReference type="PROSITE-ProRule" id="PRU00047"/>
    </source>
</evidence>
<dbReference type="PROSITE" id="PS50158">
    <property type="entry name" value="ZF_CCHC"/>
    <property type="match status" value="1"/>
</dbReference>
<feature type="region of interest" description="Disordered" evidence="2">
    <location>
        <begin position="407"/>
        <end position="467"/>
    </location>
</feature>
<sequence length="605" mass="67671">MAVADALRPGDNPLSLYEHAAQLRTQAKQLLDDAGDHRRSFRYHTIAPLIKSAIELCDKALSQPTPAELKAVVHSVLQTANDIKKDTSAIKRTTDSINTADSQIQRTAQQSPMTWARVAAMRTTATATAQMQPNLSPSPNDRCRELVIKLTDPQMISHLRSQPPTHLKERINRALKSQPDPGVNKIQVVAAKQLRSGDIAAYTRNQQEKEILQESAHSWVETFGGTARIVTQTYGVIVHGVHTKSIDLSDMENAIKLLQAENKPLLPNAEIRYVGWLTKASTNKKTSSLVVEFSRAEDANVAITGGMVWQAEMFSCELYDRTCKVKQCFNCQKYGHIGTQCQAPQACGYCAGQHSSKDCSQKEDPGAERRCAACKRSHTAWSVACPERKKEKERVERAKAMRPFLHPENISKRPPALTQAPTRTTQPTEQMTNQTSAVPAERPTRKRGRPRSLHAEPEATRSQCSMTKGRQLSILQYNVMRSTTKVMAPLFRDRRTREFDIIAIQEPWENPFHFLHLRQVPGVASGECDCGRGLQTVSHVLYSCSKFDELRLTFRKPDDKGRRSWTTDLRKLLSQRSTAIAAAKFMMATKLLGQFGATSHSQHEA</sequence>
<proteinExistence type="predicted"/>
<dbReference type="InterPro" id="IPR001878">
    <property type="entry name" value="Znf_CCHC"/>
</dbReference>
<dbReference type="AlphaFoldDB" id="K2S2R9"/>
<dbReference type="GO" id="GO:0003676">
    <property type="term" value="F:nucleic acid binding"/>
    <property type="evidence" value="ECO:0007669"/>
    <property type="project" value="InterPro"/>
</dbReference>
<dbReference type="STRING" id="1126212.K2S2R9"/>
<dbReference type="InParanoid" id="K2S2R9"/>
<keyword evidence="1" id="KW-0479">Metal-binding</keyword>
<feature type="domain" description="CCHC-type" evidence="3">
    <location>
        <begin position="328"/>
        <end position="341"/>
    </location>
</feature>
<evidence type="ECO:0000256" key="2">
    <source>
        <dbReference type="SAM" id="MobiDB-lite"/>
    </source>
</evidence>
<dbReference type="Proteomes" id="UP000007129">
    <property type="component" value="Unassembled WGS sequence"/>
</dbReference>
<keyword evidence="1" id="KW-0863">Zinc-finger</keyword>
<protein>
    <submittedName>
        <fullName evidence="4">Zinc finger CCHC-type protein</fullName>
    </submittedName>
</protein>